<gene>
    <name evidence="1" type="ORF">M9H77_26434</name>
</gene>
<comment type="caution">
    <text evidence="1">The sequence shown here is derived from an EMBL/GenBank/DDBJ whole genome shotgun (WGS) entry which is preliminary data.</text>
</comment>
<reference evidence="2" key="1">
    <citation type="journal article" date="2023" name="Nat. Plants">
        <title>Single-cell RNA sequencing provides a high-resolution roadmap for understanding the multicellular compartmentation of specialized metabolism.</title>
        <authorList>
            <person name="Sun S."/>
            <person name="Shen X."/>
            <person name="Li Y."/>
            <person name="Li Y."/>
            <person name="Wang S."/>
            <person name="Li R."/>
            <person name="Zhang H."/>
            <person name="Shen G."/>
            <person name="Guo B."/>
            <person name="Wei J."/>
            <person name="Xu J."/>
            <person name="St-Pierre B."/>
            <person name="Chen S."/>
            <person name="Sun C."/>
        </authorList>
    </citation>
    <scope>NUCLEOTIDE SEQUENCE [LARGE SCALE GENOMIC DNA]</scope>
</reference>
<sequence length="393" mass="43130">MAALSSPQLQRFLLSRVYCNYGGYNKTSKNTSIRVKGGRGGTCCSAIAIDAPSSLSGVSSIKWGSTQLQGVREEMEDDLIIVQSEDDLDGFSFAAVFDGHAGFSSVKFLRNELYKECVAALQGGVLLNGKDLDTVKKALEEAFKSADAKLLSWLETSGEEVESGTTATVFLVGNDMLFISHVGDSCLILSRSGKPQALTNSHRPYGSNKASLHEIRRIREAGGWIVNGRICGDIAVSRAFGDMRFKTKKYEMLEKGIEEGRWTEKFVSRIQFKGDLVSATPDVSQVFLGKDAEFLILASDGLWDYISSSDVVDFVRNQLRQHGDVQIACEALAQKALDQRSQDNISIVIADLGRTDWSNLPIRQENVVFEFGQALFTIGMVSFGIWMSSLLQP</sequence>
<dbReference type="Proteomes" id="UP001060085">
    <property type="component" value="Linkage Group LG06"/>
</dbReference>
<organism evidence="1 2">
    <name type="scientific">Catharanthus roseus</name>
    <name type="common">Madagascar periwinkle</name>
    <name type="synonym">Vinca rosea</name>
    <dbReference type="NCBI Taxonomy" id="4058"/>
    <lineage>
        <taxon>Eukaryota</taxon>
        <taxon>Viridiplantae</taxon>
        <taxon>Streptophyta</taxon>
        <taxon>Embryophyta</taxon>
        <taxon>Tracheophyta</taxon>
        <taxon>Spermatophyta</taxon>
        <taxon>Magnoliopsida</taxon>
        <taxon>eudicotyledons</taxon>
        <taxon>Gunneridae</taxon>
        <taxon>Pentapetalae</taxon>
        <taxon>asterids</taxon>
        <taxon>lamiids</taxon>
        <taxon>Gentianales</taxon>
        <taxon>Apocynaceae</taxon>
        <taxon>Rauvolfioideae</taxon>
        <taxon>Vinceae</taxon>
        <taxon>Catharanthinae</taxon>
        <taxon>Catharanthus</taxon>
    </lineage>
</organism>
<accession>A0ACC0AA49</accession>
<proteinExistence type="predicted"/>
<protein>
    <submittedName>
        <fullName evidence="1">Uncharacterized protein</fullName>
    </submittedName>
</protein>
<evidence type="ECO:0000313" key="2">
    <source>
        <dbReference type="Proteomes" id="UP001060085"/>
    </source>
</evidence>
<keyword evidence="2" id="KW-1185">Reference proteome</keyword>
<dbReference type="EMBL" id="CM044706">
    <property type="protein sequence ID" value="KAI5657641.1"/>
    <property type="molecule type" value="Genomic_DNA"/>
</dbReference>
<name>A0ACC0AA49_CATRO</name>
<evidence type="ECO:0000313" key="1">
    <source>
        <dbReference type="EMBL" id="KAI5657641.1"/>
    </source>
</evidence>